<sequence length="204" mass="21616">MSRRSRPEMIAETRAKLIAAAREAFAEHGYAEASMDELTAAVGLTRGALYHHFGGKQGLLEAVIAQIDTEMAERLKDVAAAAPTRWEGMVAENIGYIELALEPGVQRIMLRDGPAVLGDPANWPGALACIASIRRRVEQLQADGVVRGEIDAEAAARLISGASTDAAMWIANSADPAETSRRAIPAFKAMLEGLLHAGGDQEGG</sequence>
<dbReference type="InterPro" id="IPR009057">
    <property type="entry name" value="Homeodomain-like_sf"/>
</dbReference>
<dbReference type="EMBL" id="CP018820">
    <property type="protein sequence ID" value="APR53610.1"/>
    <property type="molecule type" value="Genomic_DNA"/>
</dbReference>
<dbReference type="Pfam" id="PF00440">
    <property type="entry name" value="TetR_N"/>
    <property type="match status" value="1"/>
</dbReference>
<dbReference type="OrthoDB" id="9816296at2"/>
<proteinExistence type="predicted"/>
<feature type="DNA-binding region" description="H-T-H motif" evidence="2">
    <location>
        <begin position="34"/>
        <end position="53"/>
    </location>
</feature>
<dbReference type="STRING" id="93064.BRX40_15335"/>
<dbReference type="InterPro" id="IPR036271">
    <property type="entry name" value="Tet_transcr_reg_TetR-rel_C_sf"/>
</dbReference>
<dbReference type="Proteomes" id="UP000286681">
    <property type="component" value="Unassembled WGS sequence"/>
</dbReference>
<keyword evidence="6" id="KW-1185">Reference proteome</keyword>
<reference evidence="5 7" key="3">
    <citation type="submission" date="2018-07" db="EMBL/GenBank/DDBJ databases">
        <title>Genomic and Epidemiologic Investigation of an Indolent Hospital Outbreak.</title>
        <authorList>
            <person name="Johnson R.C."/>
            <person name="Deming C."/>
            <person name="Conlan S."/>
            <person name="Zellmer C.J."/>
            <person name="Michelin A.V."/>
            <person name="Lee-Lin S."/>
            <person name="Thomas P.J."/>
            <person name="Park M."/>
            <person name="Weingarten R.A."/>
            <person name="Less J."/>
            <person name="Dekker J.P."/>
            <person name="Frank K.M."/>
            <person name="Musser K.A."/>
            <person name="Mcquiston J.R."/>
            <person name="Henderson D.K."/>
            <person name="Lau A.F."/>
            <person name="Palmore T.N."/>
            <person name="Segre J.A."/>
        </authorList>
    </citation>
    <scope>NUCLEOTIDE SEQUENCE [LARGE SCALE GENOMIC DNA]</scope>
    <source>
        <strain evidence="5 7">SK-NIH.Env10_0317</strain>
    </source>
</reference>
<dbReference type="PROSITE" id="PS01081">
    <property type="entry name" value="HTH_TETR_1"/>
    <property type="match status" value="1"/>
</dbReference>
<dbReference type="AlphaFoldDB" id="A0A1L6JDP4"/>
<dbReference type="KEGG" id="skr:BRX40_15335"/>
<organism evidence="4 6">
    <name type="scientific">Sphingomonas koreensis</name>
    <dbReference type="NCBI Taxonomy" id="93064"/>
    <lineage>
        <taxon>Bacteria</taxon>
        <taxon>Pseudomonadati</taxon>
        <taxon>Pseudomonadota</taxon>
        <taxon>Alphaproteobacteria</taxon>
        <taxon>Sphingomonadales</taxon>
        <taxon>Sphingomonadaceae</taxon>
        <taxon>Sphingomonas</taxon>
    </lineage>
</organism>
<dbReference type="RefSeq" id="WP_075152189.1">
    <property type="nucleotide sequence ID" value="NZ_JAQQGM010000002.1"/>
</dbReference>
<reference evidence="4" key="1">
    <citation type="submission" date="2016-12" db="EMBL/GenBank/DDBJ databases">
        <title>Whole genome sequencing of Sphingomonas koreensis.</title>
        <authorList>
            <person name="Conlan S."/>
            <person name="Thomas P.J."/>
            <person name="Mullikin J."/>
            <person name="Palmore T.N."/>
            <person name="Frank K.M."/>
            <person name="Segre J.A."/>
        </authorList>
    </citation>
    <scope>NUCLEOTIDE SEQUENCE</scope>
    <source>
        <strain evidence="4">ABOJV</strain>
    </source>
</reference>
<feature type="domain" description="HTH tetR-type" evidence="3">
    <location>
        <begin position="11"/>
        <end position="71"/>
    </location>
</feature>
<evidence type="ECO:0000313" key="5">
    <source>
        <dbReference type="EMBL" id="RSV00539.1"/>
    </source>
</evidence>
<protein>
    <submittedName>
        <fullName evidence="4">TetR family transcriptional regulator</fullName>
    </submittedName>
    <submittedName>
        <fullName evidence="5">TetR/AcrR family transcriptional regulator</fullName>
    </submittedName>
</protein>
<reference evidence="6" key="2">
    <citation type="submission" date="2016-12" db="EMBL/GenBank/DDBJ databases">
        <title>Whole genome sequencing of Sphingomonas sp. ABOJV.</title>
        <authorList>
            <person name="Conlan S."/>
            <person name="Thomas P.J."/>
            <person name="Mullikin J."/>
            <person name="Palmore T.N."/>
            <person name="Frank K.M."/>
            <person name="Segre J.A."/>
        </authorList>
    </citation>
    <scope>NUCLEOTIDE SEQUENCE [LARGE SCALE GENOMIC DNA]</scope>
    <source>
        <strain evidence="6">ABOJV</strain>
    </source>
</reference>
<gene>
    <name evidence="4" type="ORF">BRX40_15335</name>
    <name evidence="5" type="ORF">CA257_17190</name>
</gene>
<dbReference type="InterPro" id="IPR001647">
    <property type="entry name" value="HTH_TetR"/>
</dbReference>
<dbReference type="GO" id="GO:0003700">
    <property type="term" value="F:DNA-binding transcription factor activity"/>
    <property type="evidence" value="ECO:0007669"/>
    <property type="project" value="TreeGrafter"/>
</dbReference>
<name>A0A1L6JDP4_9SPHN</name>
<dbReference type="GO" id="GO:0000976">
    <property type="term" value="F:transcription cis-regulatory region binding"/>
    <property type="evidence" value="ECO:0007669"/>
    <property type="project" value="TreeGrafter"/>
</dbReference>
<evidence type="ECO:0000313" key="7">
    <source>
        <dbReference type="Proteomes" id="UP000286681"/>
    </source>
</evidence>
<dbReference type="SUPFAM" id="SSF48498">
    <property type="entry name" value="Tetracyclin repressor-like, C-terminal domain"/>
    <property type="match status" value="1"/>
</dbReference>
<keyword evidence="1 2" id="KW-0238">DNA-binding</keyword>
<evidence type="ECO:0000256" key="2">
    <source>
        <dbReference type="PROSITE-ProRule" id="PRU00335"/>
    </source>
</evidence>
<dbReference type="PROSITE" id="PS50977">
    <property type="entry name" value="HTH_TETR_2"/>
    <property type="match status" value="1"/>
</dbReference>
<dbReference type="Proteomes" id="UP000185161">
    <property type="component" value="Chromosome"/>
</dbReference>
<dbReference type="PRINTS" id="PR00455">
    <property type="entry name" value="HTHTETR"/>
</dbReference>
<accession>A0A1L6JDP4</accession>
<evidence type="ECO:0000313" key="4">
    <source>
        <dbReference type="EMBL" id="APR53610.1"/>
    </source>
</evidence>
<dbReference type="InterPro" id="IPR050109">
    <property type="entry name" value="HTH-type_TetR-like_transc_reg"/>
</dbReference>
<dbReference type="InterPro" id="IPR049484">
    <property type="entry name" value="Rv0078-like_C"/>
</dbReference>
<evidence type="ECO:0000256" key="1">
    <source>
        <dbReference type="ARBA" id="ARBA00023125"/>
    </source>
</evidence>
<dbReference type="SUPFAM" id="SSF46689">
    <property type="entry name" value="Homeodomain-like"/>
    <property type="match status" value="1"/>
</dbReference>
<dbReference type="PANTHER" id="PTHR30055:SF223">
    <property type="entry name" value="HTH-TYPE TRANSCRIPTIONAL REGULATOR UIDR"/>
    <property type="match status" value="1"/>
</dbReference>
<dbReference type="EMBL" id="QQWO01000016">
    <property type="protein sequence ID" value="RSV00539.1"/>
    <property type="molecule type" value="Genomic_DNA"/>
</dbReference>
<evidence type="ECO:0000259" key="3">
    <source>
        <dbReference type="PROSITE" id="PS50977"/>
    </source>
</evidence>
<evidence type="ECO:0000313" key="6">
    <source>
        <dbReference type="Proteomes" id="UP000185161"/>
    </source>
</evidence>
<dbReference type="PANTHER" id="PTHR30055">
    <property type="entry name" value="HTH-TYPE TRANSCRIPTIONAL REGULATOR RUTR"/>
    <property type="match status" value="1"/>
</dbReference>
<dbReference type="Gene3D" id="1.10.357.10">
    <property type="entry name" value="Tetracycline Repressor, domain 2"/>
    <property type="match status" value="1"/>
</dbReference>
<dbReference type="Pfam" id="PF21351">
    <property type="entry name" value="TetR_C_41"/>
    <property type="match status" value="1"/>
</dbReference>
<dbReference type="InterPro" id="IPR023772">
    <property type="entry name" value="DNA-bd_HTH_TetR-type_CS"/>
</dbReference>